<protein>
    <recommendedName>
        <fullName evidence="4">Branched-chain amino acid transporter AzlD</fullName>
    </recommendedName>
</protein>
<dbReference type="KEGG" id="elut:CKA38_13680"/>
<organism evidence="2 3">
    <name type="scientific">Ereboglobus luteus</name>
    <dbReference type="NCBI Taxonomy" id="1796921"/>
    <lineage>
        <taxon>Bacteria</taxon>
        <taxon>Pseudomonadati</taxon>
        <taxon>Verrucomicrobiota</taxon>
        <taxon>Opitutia</taxon>
        <taxon>Opitutales</taxon>
        <taxon>Opitutaceae</taxon>
        <taxon>Ereboglobus</taxon>
    </lineage>
</organism>
<feature type="transmembrane region" description="Helical" evidence="1">
    <location>
        <begin position="62"/>
        <end position="81"/>
    </location>
</feature>
<keyword evidence="1" id="KW-0812">Transmembrane</keyword>
<keyword evidence="1" id="KW-1133">Transmembrane helix</keyword>
<dbReference type="RefSeq" id="WP_108826599.1">
    <property type="nucleotide sequence ID" value="NZ_CP023004.1"/>
</dbReference>
<dbReference type="InterPro" id="IPR008407">
    <property type="entry name" value="Brnchd-chn_aa_trnsp_AzlD"/>
</dbReference>
<evidence type="ECO:0000313" key="3">
    <source>
        <dbReference type="Proteomes" id="UP000244896"/>
    </source>
</evidence>
<feature type="transmembrane region" description="Helical" evidence="1">
    <location>
        <begin position="87"/>
        <end position="103"/>
    </location>
</feature>
<accession>A0A2U8E770</accession>
<dbReference type="PIRSF" id="PIRSF003203">
    <property type="entry name" value="AzlD"/>
    <property type="match status" value="1"/>
</dbReference>
<name>A0A2U8E770_9BACT</name>
<evidence type="ECO:0000256" key="1">
    <source>
        <dbReference type="SAM" id="Phobius"/>
    </source>
</evidence>
<evidence type="ECO:0008006" key="4">
    <source>
        <dbReference type="Google" id="ProtNLM"/>
    </source>
</evidence>
<gene>
    <name evidence="2" type="ORF">CKA38_13680</name>
</gene>
<keyword evidence="3" id="KW-1185">Reference proteome</keyword>
<reference evidence="2 3" key="1">
    <citation type="journal article" date="2018" name="Syst. Appl. Microbiol.">
        <title>Ereboglobus luteus gen. nov. sp. nov. from cockroach guts, and new insights into the oxygen relationship of the genera Opitutus and Didymococcus (Verrucomicrobia: Opitutaceae).</title>
        <authorList>
            <person name="Tegtmeier D."/>
            <person name="Belitz A."/>
            <person name="Radek R."/>
            <person name="Heimerl T."/>
            <person name="Brune A."/>
        </authorList>
    </citation>
    <scope>NUCLEOTIDE SEQUENCE [LARGE SCALE GENOMIC DNA]</scope>
    <source>
        <strain evidence="2 3">Ho45</strain>
    </source>
</reference>
<dbReference type="AlphaFoldDB" id="A0A2U8E770"/>
<proteinExistence type="predicted"/>
<keyword evidence="1" id="KW-0472">Membrane</keyword>
<dbReference type="OrthoDB" id="308265at2"/>
<feature type="transmembrane region" description="Helical" evidence="1">
    <location>
        <begin position="5"/>
        <end position="26"/>
    </location>
</feature>
<sequence length="104" mass="11719">MTQVIIATCVAAGVTLFTRLVPFLFFRNRPPSPGIAYLQRYIPPMTMVILVAYCLKDVEWHDIARAIPVVVGVVVTAALHFWKRNPLISIFTGTALYMILIRVM</sequence>
<dbReference type="EMBL" id="CP023004">
    <property type="protein sequence ID" value="AWI10701.1"/>
    <property type="molecule type" value="Genomic_DNA"/>
</dbReference>
<evidence type="ECO:0000313" key="2">
    <source>
        <dbReference type="EMBL" id="AWI10701.1"/>
    </source>
</evidence>
<dbReference type="Pfam" id="PF05437">
    <property type="entry name" value="AzlD"/>
    <property type="match status" value="1"/>
</dbReference>
<dbReference type="Proteomes" id="UP000244896">
    <property type="component" value="Chromosome"/>
</dbReference>